<dbReference type="PANTHER" id="PTHR30383:SF5">
    <property type="entry name" value="SGNH HYDROLASE-TYPE ESTERASE DOMAIN-CONTAINING PROTEIN"/>
    <property type="match status" value="1"/>
</dbReference>
<protein>
    <submittedName>
        <fullName evidence="2">GDSL-type esterase/lipase family protein</fullName>
    </submittedName>
</protein>
<dbReference type="InterPro" id="IPR013830">
    <property type="entry name" value="SGNH_hydro"/>
</dbReference>
<proteinExistence type="predicted"/>
<sequence length="178" mass="20129">MLYKTLGVTSNNVVFIGDSEFFFFDAAELFKNADILNRGILGDNTIGVYHRIDDVLLGHPKKIFIEIGTNDMRYQPNDTCLAYMHKILKRANSISPETKIYINSLLPRSADYKGLIEDYNKKLFNLCGSSHITYIDLYSKFVRAGMLNPQFNGGDTLHLNARGNILLAQIIKPYLASN</sequence>
<dbReference type="InterPro" id="IPR036514">
    <property type="entry name" value="SGNH_hydro_sf"/>
</dbReference>
<dbReference type="InterPro" id="IPR051532">
    <property type="entry name" value="Ester_Hydrolysis_Enzymes"/>
</dbReference>
<feature type="domain" description="SGNH hydrolase-type esterase" evidence="1">
    <location>
        <begin position="28"/>
        <end position="164"/>
    </location>
</feature>
<dbReference type="EMBL" id="CP117167">
    <property type="protein sequence ID" value="WCT10090.1"/>
    <property type="molecule type" value="Genomic_DNA"/>
</dbReference>
<dbReference type="SUPFAM" id="SSF52266">
    <property type="entry name" value="SGNH hydrolase"/>
    <property type="match status" value="1"/>
</dbReference>
<dbReference type="Proteomes" id="UP001216139">
    <property type="component" value="Chromosome"/>
</dbReference>
<dbReference type="RefSeq" id="WP_273628195.1">
    <property type="nucleotide sequence ID" value="NZ_CP117167.1"/>
</dbReference>
<evidence type="ECO:0000259" key="1">
    <source>
        <dbReference type="Pfam" id="PF13472"/>
    </source>
</evidence>
<gene>
    <name evidence="2" type="ORF">PQO05_15255</name>
</gene>
<accession>A0ABY7T1N8</accession>
<name>A0ABY7T1N8_9SPHI</name>
<reference evidence="2 3" key="1">
    <citation type="submission" date="2023-02" db="EMBL/GenBank/DDBJ databases">
        <title>Genome sequence of Mucilaginibacter jinjuensis strain KACC 16571.</title>
        <authorList>
            <person name="Kim S."/>
            <person name="Heo J."/>
            <person name="Kwon S.-W."/>
        </authorList>
    </citation>
    <scope>NUCLEOTIDE SEQUENCE [LARGE SCALE GENOMIC DNA]</scope>
    <source>
        <strain evidence="2 3">KACC 16571</strain>
    </source>
</reference>
<evidence type="ECO:0000313" key="3">
    <source>
        <dbReference type="Proteomes" id="UP001216139"/>
    </source>
</evidence>
<evidence type="ECO:0000313" key="2">
    <source>
        <dbReference type="EMBL" id="WCT10090.1"/>
    </source>
</evidence>
<dbReference type="Pfam" id="PF13472">
    <property type="entry name" value="Lipase_GDSL_2"/>
    <property type="match status" value="1"/>
</dbReference>
<keyword evidence="3" id="KW-1185">Reference proteome</keyword>
<dbReference type="Gene3D" id="3.40.50.1110">
    <property type="entry name" value="SGNH hydrolase"/>
    <property type="match status" value="1"/>
</dbReference>
<organism evidence="2 3">
    <name type="scientific">Mucilaginibacter jinjuensis</name>
    <dbReference type="NCBI Taxonomy" id="1176721"/>
    <lineage>
        <taxon>Bacteria</taxon>
        <taxon>Pseudomonadati</taxon>
        <taxon>Bacteroidota</taxon>
        <taxon>Sphingobacteriia</taxon>
        <taxon>Sphingobacteriales</taxon>
        <taxon>Sphingobacteriaceae</taxon>
        <taxon>Mucilaginibacter</taxon>
    </lineage>
</organism>
<dbReference type="PANTHER" id="PTHR30383">
    <property type="entry name" value="THIOESTERASE 1/PROTEASE 1/LYSOPHOSPHOLIPASE L1"/>
    <property type="match status" value="1"/>
</dbReference>